<keyword evidence="1" id="KW-0472">Membrane</keyword>
<feature type="transmembrane region" description="Helical" evidence="1">
    <location>
        <begin position="72"/>
        <end position="93"/>
    </location>
</feature>
<keyword evidence="1" id="KW-0812">Transmembrane</keyword>
<reference evidence="2 3" key="1">
    <citation type="submission" date="2019-05" db="EMBL/GenBank/DDBJ databases">
        <title>Tamlana fucoidanivorans sp. nov., isolated from the surface of algae collected from Fujian province in China.</title>
        <authorList>
            <person name="Li J."/>
        </authorList>
    </citation>
    <scope>NUCLEOTIDE SEQUENCE [LARGE SCALE GENOMIC DNA]</scope>
    <source>
        <strain evidence="2 3">CW2-9</strain>
    </source>
</reference>
<organism evidence="2 3">
    <name type="scientific">Allotamlana fucoidanivorans</name>
    <dbReference type="NCBI Taxonomy" id="2583814"/>
    <lineage>
        <taxon>Bacteria</taxon>
        <taxon>Pseudomonadati</taxon>
        <taxon>Bacteroidota</taxon>
        <taxon>Flavobacteriia</taxon>
        <taxon>Flavobacteriales</taxon>
        <taxon>Flavobacteriaceae</taxon>
        <taxon>Allotamlana</taxon>
    </lineage>
</organism>
<protein>
    <submittedName>
        <fullName evidence="2">Uncharacterized protein</fullName>
    </submittedName>
</protein>
<name>A0A5C4SHE4_9FLAO</name>
<keyword evidence="1" id="KW-1133">Transmembrane helix</keyword>
<feature type="transmembrane region" description="Helical" evidence="1">
    <location>
        <begin position="138"/>
        <end position="155"/>
    </location>
</feature>
<gene>
    <name evidence="2" type="ORF">FGF67_12845</name>
</gene>
<proteinExistence type="predicted"/>
<evidence type="ECO:0000313" key="3">
    <source>
        <dbReference type="Proteomes" id="UP000308713"/>
    </source>
</evidence>
<feature type="transmembrane region" description="Helical" evidence="1">
    <location>
        <begin position="38"/>
        <end position="60"/>
    </location>
</feature>
<sequence>MINQDLLITFIAILAGLGLTDLIHSFHRLLRKRHTISWHWLPLAHTFMSFQAMIIIWYNIQAELNSPLIATSLGFFIWLVPIILILLVMLTVLPDREPDDGFNLLEWYFGQRKYYFTLLTLFVFSYTLNRFIMYEHKYAWMLPLILSVFYIILIFTKKYWVHVVFTIFLLAFFVLNYFLQGIGYV</sequence>
<feature type="transmembrane region" description="Helical" evidence="1">
    <location>
        <begin position="114"/>
        <end position="132"/>
    </location>
</feature>
<dbReference type="OrthoDB" id="1496200at2"/>
<evidence type="ECO:0000256" key="1">
    <source>
        <dbReference type="SAM" id="Phobius"/>
    </source>
</evidence>
<accession>A0A5C4SHE4</accession>
<feature type="transmembrane region" description="Helical" evidence="1">
    <location>
        <begin position="160"/>
        <end position="179"/>
    </location>
</feature>
<dbReference type="EMBL" id="VDCS01000012">
    <property type="protein sequence ID" value="TNJ42870.1"/>
    <property type="molecule type" value="Genomic_DNA"/>
</dbReference>
<dbReference type="Proteomes" id="UP000308713">
    <property type="component" value="Unassembled WGS sequence"/>
</dbReference>
<keyword evidence="3" id="KW-1185">Reference proteome</keyword>
<dbReference type="RefSeq" id="WP_139698163.1">
    <property type="nucleotide sequence ID" value="NZ_CP074074.1"/>
</dbReference>
<dbReference type="AlphaFoldDB" id="A0A5C4SHE4"/>
<comment type="caution">
    <text evidence="2">The sequence shown here is derived from an EMBL/GenBank/DDBJ whole genome shotgun (WGS) entry which is preliminary data.</text>
</comment>
<feature type="transmembrane region" description="Helical" evidence="1">
    <location>
        <begin position="6"/>
        <end position="26"/>
    </location>
</feature>
<evidence type="ECO:0000313" key="2">
    <source>
        <dbReference type="EMBL" id="TNJ42870.1"/>
    </source>
</evidence>